<comment type="caution">
    <text evidence="1">The sequence shown here is derived from an EMBL/GenBank/DDBJ whole genome shotgun (WGS) entry which is preliminary data.</text>
</comment>
<proteinExistence type="predicted"/>
<dbReference type="GeneID" id="60656059"/>
<evidence type="ECO:0000313" key="2">
    <source>
        <dbReference type="Proteomes" id="UP000029870"/>
    </source>
</evidence>
<dbReference type="Proteomes" id="UP000029870">
    <property type="component" value="Unassembled WGS sequence"/>
</dbReference>
<dbReference type="Gene3D" id="1.10.760.10">
    <property type="entry name" value="Cytochrome c-like domain"/>
    <property type="match status" value="1"/>
</dbReference>
<name>A0A6D2C7Y4_9HELI</name>
<sequence length="143" mass="16420">MDTKITIALFAIAMFLYMQLNSKLDSINLGIDSNTAILITLRDRQKLNEANDKIALLKNNMKALENTECKKCHVLNENLLLPIDNKKISYETFYSIVREGGLYMPSFNTEAISESKLQRIYMRLYMKANKMIKILTLCKALSC</sequence>
<reference evidence="1 2" key="1">
    <citation type="journal article" date="2014" name="Genome Announc.">
        <title>Draft genome sequences of eight enterohepatic helicobacter species isolated from both laboratory and wild rodents.</title>
        <authorList>
            <person name="Sheh A."/>
            <person name="Shen Z."/>
            <person name="Fox J.G."/>
        </authorList>
    </citation>
    <scope>NUCLEOTIDE SEQUENCE [LARGE SCALE GENOMIC DNA]</scope>
    <source>
        <strain evidence="1 2">Missouri</strain>
    </source>
</reference>
<dbReference type="EMBL" id="JRPH02000040">
    <property type="protein sequence ID" value="TLE02616.1"/>
    <property type="molecule type" value="Genomic_DNA"/>
</dbReference>
<accession>A0A6D2C7Y4</accession>
<dbReference type="GO" id="GO:0020037">
    <property type="term" value="F:heme binding"/>
    <property type="evidence" value="ECO:0007669"/>
    <property type="project" value="InterPro"/>
</dbReference>
<organism evidence="1 2">
    <name type="scientific">Helicobacter bilis</name>
    <dbReference type="NCBI Taxonomy" id="37372"/>
    <lineage>
        <taxon>Bacteria</taxon>
        <taxon>Pseudomonadati</taxon>
        <taxon>Campylobacterota</taxon>
        <taxon>Epsilonproteobacteria</taxon>
        <taxon>Campylobacterales</taxon>
        <taxon>Helicobacteraceae</taxon>
        <taxon>Helicobacter</taxon>
    </lineage>
</organism>
<protein>
    <recommendedName>
        <fullName evidence="3">Cytochrome C</fullName>
    </recommendedName>
</protein>
<gene>
    <name evidence="1" type="ORF">LS77_009980</name>
</gene>
<dbReference type="RefSeq" id="WP_004085153.1">
    <property type="nucleotide sequence ID" value="NZ_CAOUIW010000077.1"/>
</dbReference>
<evidence type="ECO:0000313" key="1">
    <source>
        <dbReference type="EMBL" id="TLE02616.1"/>
    </source>
</evidence>
<dbReference type="AlphaFoldDB" id="A0A6D2C7Y4"/>
<dbReference type="InterPro" id="IPR036909">
    <property type="entry name" value="Cyt_c-like_dom_sf"/>
</dbReference>
<evidence type="ECO:0008006" key="3">
    <source>
        <dbReference type="Google" id="ProtNLM"/>
    </source>
</evidence>
<dbReference type="GO" id="GO:0009055">
    <property type="term" value="F:electron transfer activity"/>
    <property type="evidence" value="ECO:0007669"/>
    <property type="project" value="InterPro"/>
</dbReference>